<dbReference type="KEGG" id="dzi:111294423"/>
<dbReference type="InterPro" id="IPR011009">
    <property type="entry name" value="Kinase-like_dom_sf"/>
</dbReference>
<organism evidence="21 22">
    <name type="scientific">Durio zibethinus</name>
    <name type="common">Durian</name>
    <dbReference type="NCBI Taxonomy" id="66656"/>
    <lineage>
        <taxon>Eukaryota</taxon>
        <taxon>Viridiplantae</taxon>
        <taxon>Streptophyta</taxon>
        <taxon>Embryophyta</taxon>
        <taxon>Tracheophyta</taxon>
        <taxon>Spermatophyta</taxon>
        <taxon>Magnoliopsida</taxon>
        <taxon>eudicotyledons</taxon>
        <taxon>Gunneridae</taxon>
        <taxon>Pentapetalae</taxon>
        <taxon>rosids</taxon>
        <taxon>malvids</taxon>
        <taxon>Malvales</taxon>
        <taxon>Malvaceae</taxon>
        <taxon>Helicteroideae</taxon>
        <taxon>Durio</taxon>
    </lineage>
</organism>
<evidence type="ECO:0000256" key="17">
    <source>
        <dbReference type="SAM" id="MobiDB-lite"/>
    </source>
</evidence>
<dbReference type="AlphaFoldDB" id="A0A6P5YT45"/>
<keyword evidence="3" id="KW-0723">Serine/threonine-protein kinase</keyword>
<keyword evidence="11 18" id="KW-0472">Membrane</keyword>
<evidence type="ECO:0000256" key="8">
    <source>
        <dbReference type="ARBA" id="ARBA00022777"/>
    </source>
</evidence>
<dbReference type="PROSITE" id="PS00108">
    <property type="entry name" value="PROTEIN_KINASE_ST"/>
    <property type="match status" value="1"/>
</dbReference>
<dbReference type="CDD" id="cd14066">
    <property type="entry name" value="STKc_IRAK"/>
    <property type="match status" value="1"/>
</dbReference>
<gene>
    <name evidence="22" type="primary">LOC111294423</name>
</gene>
<dbReference type="PANTHER" id="PTHR46146:SF3">
    <property type="entry name" value="SERINE_THREONINE-PROTEIN KINASE-LIKE PROTEIN CCR3-RELATED"/>
    <property type="match status" value="1"/>
</dbReference>
<feature type="transmembrane region" description="Helical" evidence="18">
    <location>
        <begin position="400"/>
        <end position="423"/>
    </location>
</feature>
<dbReference type="RefSeq" id="XP_022743452.1">
    <property type="nucleotide sequence ID" value="XM_022887717.1"/>
</dbReference>
<feature type="compositionally biased region" description="Low complexity" evidence="17">
    <location>
        <begin position="452"/>
        <end position="465"/>
    </location>
</feature>
<evidence type="ECO:0000256" key="9">
    <source>
        <dbReference type="ARBA" id="ARBA00022840"/>
    </source>
</evidence>
<evidence type="ECO:0000313" key="21">
    <source>
        <dbReference type="Proteomes" id="UP000515121"/>
    </source>
</evidence>
<dbReference type="GO" id="GO:0042803">
    <property type="term" value="F:protein homodimerization activity"/>
    <property type="evidence" value="ECO:0007669"/>
    <property type="project" value="UniProtKB-ARBA"/>
</dbReference>
<keyword evidence="4" id="KW-0808">Transferase</keyword>
<evidence type="ECO:0000256" key="13">
    <source>
        <dbReference type="ARBA" id="ARBA00023180"/>
    </source>
</evidence>
<keyword evidence="7 16" id="KW-0547">Nucleotide-binding</keyword>
<feature type="binding site" evidence="16">
    <location>
        <position position="529"/>
    </location>
    <ligand>
        <name>ATP</name>
        <dbReference type="ChEBI" id="CHEBI:30616"/>
    </ligand>
</feature>
<evidence type="ECO:0000256" key="10">
    <source>
        <dbReference type="ARBA" id="ARBA00022989"/>
    </source>
</evidence>
<feature type="domain" description="Protein kinase" evidence="20">
    <location>
        <begin position="501"/>
        <end position="800"/>
    </location>
</feature>
<feature type="signal peptide" evidence="19">
    <location>
        <begin position="1"/>
        <end position="26"/>
    </location>
</feature>
<keyword evidence="13" id="KW-0325">Glycoprotein</keyword>
<evidence type="ECO:0000256" key="3">
    <source>
        <dbReference type="ARBA" id="ARBA00022527"/>
    </source>
</evidence>
<keyword evidence="10 18" id="KW-1133">Transmembrane helix</keyword>
<dbReference type="GeneID" id="111294423"/>
<dbReference type="SMART" id="SM00220">
    <property type="entry name" value="S_TKc"/>
    <property type="match status" value="1"/>
</dbReference>
<dbReference type="Gene3D" id="2.130.10.30">
    <property type="entry name" value="Regulator of chromosome condensation 1/beta-lactamase-inhibitor protein II"/>
    <property type="match status" value="1"/>
</dbReference>
<dbReference type="InterPro" id="IPR017441">
    <property type="entry name" value="Protein_kinase_ATP_BS"/>
</dbReference>
<dbReference type="InterPro" id="IPR009091">
    <property type="entry name" value="RCC1/BLIP-II"/>
</dbReference>
<evidence type="ECO:0000256" key="5">
    <source>
        <dbReference type="ARBA" id="ARBA00022692"/>
    </source>
</evidence>
<dbReference type="InterPro" id="IPR000719">
    <property type="entry name" value="Prot_kinase_dom"/>
</dbReference>
<dbReference type="FunFam" id="3.30.200.20:FF:000357">
    <property type="entry name" value="serine/threonine-protein kinase-like protein CCR1"/>
    <property type="match status" value="1"/>
</dbReference>
<keyword evidence="8" id="KW-0418">Kinase</keyword>
<dbReference type="InterPro" id="IPR008271">
    <property type="entry name" value="Ser/Thr_kinase_AS"/>
</dbReference>
<evidence type="ECO:0000259" key="20">
    <source>
        <dbReference type="PROSITE" id="PS50011"/>
    </source>
</evidence>
<feature type="region of interest" description="Disordered" evidence="17">
    <location>
        <begin position="440"/>
        <end position="484"/>
    </location>
</feature>
<evidence type="ECO:0000256" key="15">
    <source>
        <dbReference type="ARBA" id="ARBA00048679"/>
    </source>
</evidence>
<dbReference type="Gene3D" id="1.10.510.10">
    <property type="entry name" value="Transferase(Phosphotransferase) domain 1"/>
    <property type="match status" value="1"/>
</dbReference>
<sequence>MMELFFPLLFAVSFFTIISFPPLTHALGSGSTLAVAYGTATVCAIVAAEPTQRIICYRAGDISSFAVPILPNVSYSTVAGGQTNICALRSGGYSLLCWETNTPTFPLKRIYYNDTMFLQSLSIGDGRICATSTNATPSVACWRPGGNTRNNSEELPNDNYRMGKITSGFGFSCGIVLSENNRMTCWGSNTVGKDIEGQFGNMSMSNIEAGFSHVCGVNSAGDLVCKGENSTGQLNVPLNRGLNFASGLALGERFSCAIRRSNGTVVCWGSMDETAVEGIEFESIVSGLNFTCGLTTRNFSIVCWGTGWPGNNGSNSNSSANELPFGADILPGPCVQSPCNECGLYPQSSSLCFGSGNICKPSPCFNFTNSSPPLSPPLPEAPPPEVLRQSSPSKALRRGLLVFAIVGSVGGFLGICSIIYCLWTGVCFGKKKVHNSVQPTITRAGSSGGPGSNNSPPSRSSTIRRQSSRAMKRQRSGTSSKHADRAEEFSFGELAAATNDFSLENKIGAGSFGVVYRGKLLDGRQVAIKRGETGQKTKKFQEKETAFESELAFLSRLHHKHLVRLVGYCEERDERLLVYEYMKNGALYDHLHDKNNVEKSSSLLNSWKMRIKIALDAARGIEYLHNYAVPPIIHRDIKSSNILLDENWTARVSDFGLSLMGPESVRDYRPMKAAGTVGYIDPEYYGFNVLTTKSDVYGLGVVMLELLTGKRAIFKNDEKGGTPVSLVDFAVPAIMAGELIKVLDSRVGPPELNEAEAVELMAYTAMHCVNLEGKERPTIGDIVSNLERAVTVCDGSHGSISSGAFSMVSE</sequence>
<comment type="catalytic activity">
    <reaction evidence="14">
        <text>L-threonyl-[protein] + ATP = O-phospho-L-threonyl-[protein] + ADP + H(+)</text>
        <dbReference type="Rhea" id="RHEA:46608"/>
        <dbReference type="Rhea" id="RHEA-COMP:11060"/>
        <dbReference type="Rhea" id="RHEA-COMP:11605"/>
        <dbReference type="ChEBI" id="CHEBI:15378"/>
        <dbReference type="ChEBI" id="CHEBI:30013"/>
        <dbReference type="ChEBI" id="CHEBI:30616"/>
        <dbReference type="ChEBI" id="CHEBI:61977"/>
        <dbReference type="ChEBI" id="CHEBI:456216"/>
        <dbReference type="EC" id="2.7.11.1"/>
    </reaction>
</comment>
<dbReference type="PROSITE" id="PS50011">
    <property type="entry name" value="PROTEIN_KINASE_DOM"/>
    <property type="match status" value="1"/>
</dbReference>
<feature type="chain" id="PRO_5028174546" description="non-specific serine/threonine protein kinase" evidence="19">
    <location>
        <begin position="27"/>
        <end position="810"/>
    </location>
</feature>
<evidence type="ECO:0000313" key="22">
    <source>
        <dbReference type="RefSeq" id="XP_022743452.1"/>
    </source>
</evidence>
<comment type="subcellular location">
    <subcellularLocation>
        <location evidence="1">Membrane</location>
        <topology evidence="1">Single-pass type I membrane protein</topology>
    </subcellularLocation>
</comment>
<dbReference type="GO" id="GO:0005524">
    <property type="term" value="F:ATP binding"/>
    <property type="evidence" value="ECO:0007669"/>
    <property type="project" value="UniProtKB-UniRule"/>
</dbReference>
<keyword evidence="5 18" id="KW-0812">Transmembrane</keyword>
<protein>
    <recommendedName>
        <fullName evidence="2">non-specific serine/threonine protein kinase</fullName>
        <ecNumber evidence="2">2.7.11.1</ecNumber>
    </recommendedName>
</protein>
<evidence type="ECO:0000256" key="19">
    <source>
        <dbReference type="SAM" id="SignalP"/>
    </source>
</evidence>
<keyword evidence="9 16" id="KW-0067">ATP-binding</keyword>
<dbReference type="Pfam" id="PF07714">
    <property type="entry name" value="PK_Tyr_Ser-Thr"/>
    <property type="match status" value="1"/>
</dbReference>
<dbReference type="InterPro" id="IPR001245">
    <property type="entry name" value="Ser-Thr/Tyr_kinase_cat_dom"/>
</dbReference>
<accession>A0A6P5YT45</accession>
<evidence type="ECO:0000256" key="11">
    <source>
        <dbReference type="ARBA" id="ARBA00023136"/>
    </source>
</evidence>
<evidence type="ECO:0000256" key="1">
    <source>
        <dbReference type="ARBA" id="ARBA00004479"/>
    </source>
</evidence>
<evidence type="ECO:0000256" key="4">
    <source>
        <dbReference type="ARBA" id="ARBA00022679"/>
    </source>
</evidence>
<evidence type="ECO:0000256" key="16">
    <source>
        <dbReference type="PROSITE-ProRule" id="PRU10141"/>
    </source>
</evidence>
<dbReference type="Gene3D" id="3.30.200.20">
    <property type="entry name" value="Phosphorylase Kinase, domain 1"/>
    <property type="match status" value="1"/>
</dbReference>
<dbReference type="PANTHER" id="PTHR46146">
    <property type="entry name" value="SERINE/THREONINE-PROTEIN KINASE-LIKE PROTEIN CCR4"/>
    <property type="match status" value="1"/>
</dbReference>
<reference evidence="22" key="1">
    <citation type="submission" date="2025-08" db="UniProtKB">
        <authorList>
            <consortium name="RefSeq"/>
        </authorList>
    </citation>
    <scope>IDENTIFICATION</scope>
    <source>
        <tissue evidence="22">Fruit stalk</tissue>
    </source>
</reference>
<dbReference type="SUPFAM" id="SSF50985">
    <property type="entry name" value="RCC1/BLIP-II"/>
    <property type="match status" value="1"/>
</dbReference>
<dbReference type="Proteomes" id="UP000515121">
    <property type="component" value="Unplaced"/>
</dbReference>
<keyword evidence="12" id="KW-0675">Receptor</keyword>
<dbReference type="OrthoDB" id="61110at2759"/>
<dbReference type="EC" id="2.7.11.1" evidence="2"/>
<evidence type="ECO:0000256" key="7">
    <source>
        <dbReference type="ARBA" id="ARBA00022741"/>
    </source>
</evidence>
<name>A0A6P5YT45_DURZI</name>
<proteinExistence type="predicted"/>
<evidence type="ECO:0000256" key="2">
    <source>
        <dbReference type="ARBA" id="ARBA00012513"/>
    </source>
</evidence>
<dbReference type="GO" id="GO:0016020">
    <property type="term" value="C:membrane"/>
    <property type="evidence" value="ECO:0007669"/>
    <property type="project" value="UniProtKB-SubCell"/>
</dbReference>
<dbReference type="FunFam" id="1.10.510.10:FF:000569">
    <property type="entry name" value="Serine/threonine-protein kinase-like protein CCR4"/>
    <property type="match status" value="1"/>
</dbReference>
<evidence type="ECO:0000256" key="14">
    <source>
        <dbReference type="ARBA" id="ARBA00047899"/>
    </source>
</evidence>
<keyword evidence="21" id="KW-1185">Reference proteome</keyword>
<evidence type="ECO:0000256" key="18">
    <source>
        <dbReference type="SAM" id="Phobius"/>
    </source>
</evidence>
<dbReference type="GO" id="GO:0004674">
    <property type="term" value="F:protein serine/threonine kinase activity"/>
    <property type="evidence" value="ECO:0007669"/>
    <property type="project" value="UniProtKB-KW"/>
</dbReference>
<keyword evidence="6 19" id="KW-0732">Signal</keyword>
<dbReference type="SUPFAM" id="SSF56112">
    <property type="entry name" value="Protein kinase-like (PK-like)"/>
    <property type="match status" value="1"/>
</dbReference>
<dbReference type="PROSITE" id="PS00107">
    <property type="entry name" value="PROTEIN_KINASE_ATP"/>
    <property type="match status" value="1"/>
</dbReference>
<feature type="compositionally biased region" description="Basic residues" evidence="17">
    <location>
        <begin position="466"/>
        <end position="475"/>
    </location>
</feature>
<comment type="catalytic activity">
    <reaction evidence="15">
        <text>L-seryl-[protein] + ATP = O-phospho-L-seryl-[protein] + ADP + H(+)</text>
        <dbReference type="Rhea" id="RHEA:17989"/>
        <dbReference type="Rhea" id="RHEA-COMP:9863"/>
        <dbReference type="Rhea" id="RHEA-COMP:11604"/>
        <dbReference type="ChEBI" id="CHEBI:15378"/>
        <dbReference type="ChEBI" id="CHEBI:29999"/>
        <dbReference type="ChEBI" id="CHEBI:30616"/>
        <dbReference type="ChEBI" id="CHEBI:83421"/>
        <dbReference type="ChEBI" id="CHEBI:456216"/>
        <dbReference type="EC" id="2.7.11.1"/>
    </reaction>
</comment>
<evidence type="ECO:0000256" key="12">
    <source>
        <dbReference type="ARBA" id="ARBA00023170"/>
    </source>
</evidence>
<evidence type="ECO:0000256" key="6">
    <source>
        <dbReference type="ARBA" id="ARBA00022729"/>
    </source>
</evidence>